<proteinExistence type="predicted"/>
<evidence type="ECO:0000256" key="1">
    <source>
        <dbReference type="SAM" id="MobiDB-lite"/>
    </source>
</evidence>
<feature type="compositionally biased region" description="Basic and acidic residues" evidence="1">
    <location>
        <begin position="74"/>
        <end position="86"/>
    </location>
</feature>
<protein>
    <submittedName>
        <fullName evidence="2">Uncharacterized protein</fullName>
    </submittedName>
</protein>
<gene>
    <name evidence="2" type="ORF">G2W53_009688</name>
</gene>
<comment type="caution">
    <text evidence="2">The sequence shown here is derived from an EMBL/GenBank/DDBJ whole genome shotgun (WGS) entry which is preliminary data.</text>
</comment>
<dbReference type="Proteomes" id="UP000634136">
    <property type="component" value="Unassembled WGS sequence"/>
</dbReference>
<dbReference type="AlphaFoldDB" id="A0A834WYU5"/>
<feature type="compositionally biased region" description="Polar residues" evidence="1">
    <location>
        <begin position="62"/>
        <end position="72"/>
    </location>
</feature>
<organism evidence="2 3">
    <name type="scientific">Senna tora</name>
    <dbReference type="NCBI Taxonomy" id="362788"/>
    <lineage>
        <taxon>Eukaryota</taxon>
        <taxon>Viridiplantae</taxon>
        <taxon>Streptophyta</taxon>
        <taxon>Embryophyta</taxon>
        <taxon>Tracheophyta</taxon>
        <taxon>Spermatophyta</taxon>
        <taxon>Magnoliopsida</taxon>
        <taxon>eudicotyledons</taxon>
        <taxon>Gunneridae</taxon>
        <taxon>Pentapetalae</taxon>
        <taxon>rosids</taxon>
        <taxon>fabids</taxon>
        <taxon>Fabales</taxon>
        <taxon>Fabaceae</taxon>
        <taxon>Caesalpinioideae</taxon>
        <taxon>Cassia clade</taxon>
        <taxon>Senna</taxon>
    </lineage>
</organism>
<name>A0A834WYU5_9FABA</name>
<reference evidence="2" key="1">
    <citation type="submission" date="2020-09" db="EMBL/GenBank/DDBJ databases">
        <title>Genome-Enabled Discovery of Anthraquinone Biosynthesis in Senna tora.</title>
        <authorList>
            <person name="Kang S.-H."/>
            <person name="Pandey R.P."/>
            <person name="Lee C.-M."/>
            <person name="Sim J.-S."/>
            <person name="Jeong J.-T."/>
            <person name="Choi B.-S."/>
            <person name="Jung M."/>
            <person name="Ginzburg D."/>
            <person name="Zhao K."/>
            <person name="Won S.Y."/>
            <person name="Oh T.-J."/>
            <person name="Yu Y."/>
            <person name="Kim N.-H."/>
            <person name="Lee O.R."/>
            <person name="Lee T.-H."/>
            <person name="Bashyal P."/>
            <person name="Kim T.-S."/>
            <person name="Lee W.-H."/>
            <person name="Kawkins C."/>
            <person name="Kim C.-K."/>
            <person name="Kim J.S."/>
            <person name="Ahn B.O."/>
            <person name="Rhee S.Y."/>
            <person name="Sohng J.K."/>
        </authorList>
    </citation>
    <scope>NUCLEOTIDE SEQUENCE</scope>
    <source>
        <tissue evidence="2">Leaf</tissue>
    </source>
</reference>
<dbReference type="EMBL" id="JAAIUW010000004">
    <property type="protein sequence ID" value="KAF7834829.1"/>
    <property type="molecule type" value="Genomic_DNA"/>
</dbReference>
<evidence type="ECO:0000313" key="2">
    <source>
        <dbReference type="EMBL" id="KAF7834829.1"/>
    </source>
</evidence>
<evidence type="ECO:0000313" key="3">
    <source>
        <dbReference type="Proteomes" id="UP000634136"/>
    </source>
</evidence>
<keyword evidence="3" id="KW-1185">Reference proteome</keyword>
<feature type="region of interest" description="Disordered" evidence="1">
    <location>
        <begin position="61"/>
        <end position="93"/>
    </location>
</feature>
<sequence>MVPRMPTKIPPFSLDVLYFPPQPEYQKAIELFNVPTIPSTCSHPPLTRCISIHPSISKPHMYTSSRVGNQVKGTRREDVQHAKPPEKPPNATKNSSIHLLFHLLPTKPETPNHHTTTVLLATSHGIMSHKHERITAPKKQIEDFRLLGLVQAHSEGNLAFVKNFYYQAKLYSNLDDLTFRDKLILEINPMHIREQYELPSYPICAYAAGEKDNSLKPVRLQDIIFASIKEVVMHKRKGAKMMFPYLIFDLYEKARVKAKKQDPWFQACGFVNVNCLEFGEPVPVGGTQHRTSKHSKGAPRGGKIVDDVGILSEKIDMLLRRQEDHRRETREAFHFLNRN</sequence>
<accession>A0A834WYU5</accession>